<sequence>MDQDRRADAALQAYNWARVAGGLERAWTEQDRARALSNSSPSELSEWQRWLLDHLRDQHLSVGQAVALAEMWAKVAAVQSAGTPGANGG</sequence>
<accession>A0A7H1QDR1</accession>
<proteinExistence type="predicted"/>
<dbReference type="KEGG" id="sgf:HEP81_08215"/>
<dbReference type="AlphaFoldDB" id="A0A7H1QDR1"/>
<name>A0A7H1QDR1_9ACTN</name>
<organism evidence="1 2">
    <name type="scientific">Streptomyces griseofuscus</name>
    <dbReference type="NCBI Taxonomy" id="146922"/>
    <lineage>
        <taxon>Bacteria</taxon>
        <taxon>Bacillati</taxon>
        <taxon>Actinomycetota</taxon>
        <taxon>Actinomycetes</taxon>
        <taxon>Kitasatosporales</taxon>
        <taxon>Streptomycetaceae</taxon>
        <taxon>Streptomyces</taxon>
    </lineage>
</organism>
<keyword evidence="1" id="KW-0614">Plasmid</keyword>
<evidence type="ECO:0000313" key="2">
    <source>
        <dbReference type="Proteomes" id="UP000516422"/>
    </source>
</evidence>
<dbReference type="EMBL" id="CP051009">
    <property type="protein sequence ID" value="QNT98441.1"/>
    <property type="molecule type" value="Genomic_DNA"/>
</dbReference>
<reference evidence="1 2" key="1">
    <citation type="submission" date="2020-04" db="EMBL/GenBank/DDBJ databases">
        <title>Characterization and engineering of Streptomyces griseofuscus DSM40191 as a potential heterologous host for expression of BGCs.</title>
        <authorList>
            <person name="Gren T."/>
            <person name="Whitford C.M."/>
            <person name="Mohite O.S."/>
            <person name="Joergensen T.S."/>
            <person name="Nielsen J.B."/>
            <person name="Lee S.Y."/>
            <person name="Weber T."/>
        </authorList>
    </citation>
    <scope>NUCLEOTIDE SEQUENCE [LARGE SCALE GENOMIC DNA]</scope>
    <source>
        <strain evidence="1 2">DSM 40191</strain>
        <plasmid evidence="1 2">pSGRIFU3</plasmid>
    </source>
</reference>
<dbReference type="RefSeq" id="WP_157854532.1">
    <property type="nucleotide sequence ID" value="NZ_CP051009.1"/>
</dbReference>
<evidence type="ECO:0000313" key="1">
    <source>
        <dbReference type="EMBL" id="QNT98441.1"/>
    </source>
</evidence>
<dbReference type="GeneID" id="91467669"/>
<gene>
    <name evidence="1" type="ORF">HEP81_08215</name>
</gene>
<protein>
    <submittedName>
        <fullName evidence="1">Uncharacterized protein</fullName>
    </submittedName>
</protein>
<dbReference type="Proteomes" id="UP000516422">
    <property type="component" value="Plasmid pSGRIFU3"/>
</dbReference>
<geneLocation type="plasmid" evidence="1 2">
    <name>pSGRIFU3</name>
</geneLocation>